<feature type="chain" id="PRO_5020882227" evidence="3">
    <location>
        <begin position="19"/>
        <end position="235"/>
    </location>
</feature>
<accession>A0A4Q7IZE8</accession>
<dbReference type="Gene3D" id="2.60.40.10">
    <property type="entry name" value="Immunoglobulins"/>
    <property type="match status" value="1"/>
</dbReference>
<keyword evidence="2" id="KW-0624">Polysaccharide degradation</keyword>
<dbReference type="EMBL" id="SFCC01000024">
    <property type="protein sequence ID" value="RZQ59463.1"/>
    <property type="molecule type" value="Genomic_DNA"/>
</dbReference>
<keyword evidence="2" id="KW-0119">Carbohydrate metabolism</keyword>
<proteinExistence type="predicted"/>
<feature type="domain" description="Fibronectin type-III" evidence="4">
    <location>
        <begin position="24"/>
        <end position="110"/>
    </location>
</feature>
<evidence type="ECO:0000256" key="1">
    <source>
        <dbReference type="ARBA" id="ARBA00023295"/>
    </source>
</evidence>
<keyword evidence="3" id="KW-0732">Signal</keyword>
<feature type="signal peptide" evidence="3">
    <location>
        <begin position="1"/>
        <end position="18"/>
    </location>
</feature>
<reference evidence="5 6" key="1">
    <citation type="submission" date="2019-02" db="EMBL/GenBank/DDBJ databases">
        <title>Draft genome sequence of Amycolatopsis sp. 8-3EHSu isolated from roots of Suaeda maritima.</title>
        <authorList>
            <person name="Duangmal K."/>
            <person name="Chantavorakit T."/>
        </authorList>
    </citation>
    <scope>NUCLEOTIDE SEQUENCE [LARGE SCALE GENOMIC DNA]</scope>
    <source>
        <strain evidence="5 6">8-3EHSu</strain>
    </source>
</reference>
<organism evidence="5 6">
    <name type="scientific">Amycolatopsis suaedae</name>
    <dbReference type="NCBI Taxonomy" id="2510978"/>
    <lineage>
        <taxon>Bacteria</taxon>
        <taxon>Bacillati</taxon>
        <taxon>Actinomycetota</taxon>
        <taxon>Actinomycetes</taxon>
        <taxon>Pseudonocardiales</taxon>
        <taxon>Pseudonocardiaceae</taxon>
        <taxon>Amycolatopsis</taxon>
    </lineage>
</organism>
<dbReference type="InterPro" id="IPR036116">
    <property type="entry name" value="FN3_sf"/>
</dbReference>
<evidence type="ECO:0000256" key="2">
    <source>
        <dbReference type="ARBA" id="ARBA00023326"/>
    </source>
</evidence>
<dbReference type="GO" id="GO:0000272">
    <property type="term" value="P:polysaccharide catabolic process"/>
    <property type="evidence" value="ECO:0007669"/>
    <property type="project" value="UniProtKB-KW"/>
</dbReference>
<name>A0A4Q7IZE8_9PSEU</name>
<protein>
    <submittedName>
        <fullName evidence="5">Fibronectin type III domain-containing protein</fullName>
    </submittedName>
</protein>
<dbReference type="CDD" id="cd00063">
    <property type="entry name" value="FN3"/>
    <property type="match status" value="1"/>
</dbReference>
<keyword evidence="1" id="KW-0378">Hydrolase</keyword>
<evidence type="ECO:0000259" key="4">
    <source>
        <dbReference type="PROSITE" id="PS50853"/>
    </source>
</evidence>
<dbReference type="PROSITE" id="PS51257">
    <property type="entry name" value="PROKAR_LIPOPROTEIN"/>
    <property type="match status" value="1"/>
</dbReference>
<evidence type="ECO:0000256" key="3">
    <source>
        <dbReference type="SAM" id="SignalP"/>
    </source>
</evidence>
<dbReference type="SUPFAM" id="SSF49265">
    <property type="entry name" value="Fibronectin type III"/>
    <property type="match status" value="1"/>
</dbReference>
<keyword evidence="6" id="KW-1185">Reference proteome</keyword>
<dbReference type="InterPro" id="IPR003961">
    <property type="entry name" value="FN3_dom"/>
</dbReference>
<comment type="caution">
    <text evidence="5">The sequence shown here is derived from an EMBL/GenBank/DDBJ whole genome shotgun (WGS) entry which is preliminary data.</text>
</comment>
<dbReference type="PROSITE" id="PS50853">
    <property type="entry name" value="FN3"/>
    <property type="match status" value="1"/>
</dbReference>
<evidence type="ECO:0000313" key="5">
    <source>
        <dbReference type="EMBL" id="RZQ59463.1"/>
    </source>
</evidence>
<evidence type="ECO:0000313" key="6">
    <source>
        <dbReference type="Proteomes" id="UP000292003"/>
    </source>
</evidence>
<sequence>MRLSVAAAAIVFAAAGCAADTPEAGVRLTATLTSPTHAELHWEGLEPGAAGRVVEFATEENGQYTVLQYAPPQQTAFTHPDLIPETPFFYRLRPYFGPASAEVEVTLPPGEMAPGSEQADHGWAEPKALPGTSVAPVAIRDERTRAGGAATDLKAAVKHANGIHFTWVDHAADEEGYLVEIRPRGKPEFSVAAVLDANITSFGLITLPDEKVATFRVRPYVYGAQSNVAQVRTGT</sequence>
<dbReference type="AlphaFoldDB" id="A0A4Q7IZE8"/>
<dbReference type="RefSeq" id="WP_130479724.1">
    <property type="nucleotide sequence ID" value="NZ_SFCC01000024.1"/>
</dbReference>
<keyword evidence="1" id="KW-0326">Glycosidase</keyword>
<dbReference type="Proteomes" id="UP000292003">
    <property type="component" value="Unassembled WGS sequence"/>
</dbReference>
<dbReference type="OrthoDB" id="4145782at2"/>
<gene>
    <name evidence="5" type="ORF">EWH70_34105</name>
</gene>
<dbReference type="InterPro" id="IPR013783">
    <property type="entry name" value="Ig-like_fold"/>
</dbReference>
<dbReference type="GO" id="GO:0016798">
    <property type="term" value="F:hydrolase activity, acting on glycosyl bonds"/>
    <property type="evidence" value="ECO:0007669"/>
    <property type="project" value="UniProtKB-KW"/>
</dbReference>